<reference evidence="9" key="2">
    <citation type="submission" date="2009-11" db="EMBL/GenBank/DDBJ databases">
        <title>The Genome Sequence of Allomyces macrogynus strain ATCC 38327.</title>
        <authorList>
            <consortium name="The Broad Institute Genome Sequencing Platform"/>
            <person name="Russ C."/>
            <person name="Cuomo C."/>
            <person name="Shea T."/>
            <person name="Young S.K."/>
            <person name="Zeng Q."/>
            <person name="Koehrsen M."/>
            <person name="Haas B."/>
            <person name="Borodovsky M."/>
            <person name="Guigo R."/>
            <person name="Alvarado L."/>
            <person name="Berlin A."/>
            <person name="Borenstein D."/>
            <person name="Chen Z."/>
            <person name="Engels R."/>
            <person name="Freedman E."/>
            <person name="Gellesch M."/>
            <person name="Goldberg J."/>
            <person name="Griggs A."/>
            <person name="Gujja S."/>
            <person name="Heiman D."/>
            <person name="Hepburn T."/>
            <person name="Howarth C."/>
            <person name="Jen D."/>
            <person name="Larson L."/>
            <person name="Lewis B."/>
            <person name="Mehta T."/>
            <person name="Park D."/>
            <person name="Pearson M."/>
            <person name="Roberts A."/>
            <person name="Saif S."/>
            <person name="Shenoy N."/>
            <person name="Sisk P."/>
            <person name="Stolte C."/>
            <person name="Sykes S."/>
            <person name="Walk T."/>
            <person name="White J."/>
            <person name="Yandava C."/>
            <person name="Burger G."/>
            <person name="Gray M.W."/>
            <person name="Holland P.W.H."/>
            <person name="King N."/>
            <person name="Lang F.B.F."/>
            <person name="Roger A.J."/>
            <person name="Ruiz-Trillo I."/>
            <person name="Lander E."/>
            <person name="Nusbaum C."/>
        </authorList>
    </citation>
    <scope>NUCLEOTIDE SEQUENCE [LARGE SCALE GENOMIC DNA]</scope>
    <source>
        <strain evidence="9">ATCC 38327</strain>
    </source>
</reference>
<protein>
    <recommendedName>
        <fullName evidence="7">UBZ4-type domain-containing protein</fullName>
    </recommendedName>
</protein>
<dbReference type="AlphaFoldDB" id="A0A0L0T459"/>
<proteinExistence type="predicted"/>
<dbReference type="VEuPathDB" id="FungiDB:AMAG_13726"/>
<feature type="compositionally biased region" description="Low complexity" evidence="6">
    <location>
        <begin position="187"/>
        <end position="235"/>
    </location>
</feature>
<gene>
    <name evidence="8" type="ORF">AMAG_13726</name>
</gene>
<keyword evidence="2" id="KW-0227">DNA damage</keyword>
<dbReference type="EMBL" id="GG745360">
    <property type="protein sequence ID" value="KNE69359.1"/>
    <property type="molecule type" value="Genomic_DNA"/>
</dbReference>
<evidence type="ECO:0000256" key="2">
    <source>
        <dbReference type="ARBA" id="ARBA00022763"/>
    </source>
</evidence>
<sequence length="539" mass="58381">MDPQELVECPACARRILMHRINEHLDRECGSFANDASQAPAPAPATSSSATPPQAPSSPAVILGPRQASLHAFFGGQDPTIPEYFILTRNANGALTAGFSRALTVSKITWNAAVHLRGLRKSIVLVTDVALDEDVDAALLESGDLAGMMLVGEEDLDEENFDDEDEDDESTQEGIAVDGMDEDGDSSSRPSTVSAAAAAPADTMDVDGTAPAANPTPLAPIPCADSPSSASTPLLPSDRTAADSEWTNVPYLKSHLQKCTRRRLVDLAVATASVLLKLDWNELIRRLPIIMVEDTHLTSSFTVLTWLMIASSKGFVPPVALRPDVLGMVAEMAGSTVQDHMQDDVGDVAETDVRMVLGALELAELPRWGKDLLWSVRCRREFGGMKGDMAMLDRCMVVMYRRLMRSASTRAQLEATFHTLPHVTRWTRVVPPLTLANFQPCAIDFHVAPVASALAKEFGLTEDQVREAIWTCSSGVNLRNQAKGWGQGQWVPDDPPQYAVPADLARTWAAIEGAFVREAREWVRRRGFMAAATGGKESI</sequence>
<evidence type="ECO:0000256" key="3">
    <source>
        <dbReference type="ARBA" id="ARBA00022771"/>
    </source>
</evidence>
<feature type="compositionally biased region" description="Acidic residues" evidence="6">
    <location>
        <begin position="158"/>
        <end position="171"/>
    </location>
</feature>
<evidence type="ECO:0000256" key="4">
    <source>
        <dbReference type="ARBA" id="ARBA00022833"/>
    </source>
</evidence>
<evidence type="ECO:0000259" key="7">
    <source>
        <dbReference type="SMART" id="SM00734"/>
    </source>
</evidence>
<feature type="region of interest" description="Disordered" evidence="6">
    <location>
        <begin position="158"/>
        <end position="235"/>
    </location>
</feature>
<feature type="region of interest" description="Disordered" evidence="6">
    <location>
        <begin position="33"/>
        <end position="60"/>
    </location>
</feature>
<feature type="domain" description="UBZ4-type" evidence="7">
    <location>
        <begin position="6"/>
        <end position="30"/>
    </location>
</feature>
<keyword evidence="1" id="KW-0479">Metal-binding</keyword>
<evidence type="ECO:0000313" key="9">
    <source>
        <dbReference type="Proteomes" id="UP000054350"/>
    </source>
</evidence>
<dbReference type="eggNOG" id="ENOG502S5HM">
    <property type="taxonomic scope" value="Eukaryota"/>
</dbReference>
<dbReference type="InterPro" id="IPR006642">
    <property type="entry name" value="Rad18_UBZ4"/>
</dbReference>
<name>A0A0L0T459_ALLM3</name>
<dbReference type="GO" id="GO:0006281">
    <property type="term" value="P:DNA repair"/>
    <property type="evidence" value="ECO:0007669"/>
    <property type="project" value="UniProtKB-KW"/>
</dbReference>
<reference evidence="8 9" key="1">
    <citation type="submission" date="2009-11" db="EMBL/GenBank/DDBJ databases">
        <title>Annotation of Allomyces macrogynus ATCC 38327.</title>
        <authorList>
            <consortium name="The Broad Institute Genome Sequencing Platform"/>
            <person name="Russ C."/>
            <person name="Cuomo C."/>
            <person name="Burger G."/>
            <person name="Gray M.W."/>
            <person name="Holland P.W.H."/>
            <person name="King N."/>
            <person name="Lang F.B.F."/>
            <person name="Roger A.J."/>
            <person name="Ruiz-Trillo I."/>
            <person name="Young S.K."/>
            <person name="Zeng Q."/>
            <person name="Gargeya S."/>
            <person name="Fitzgerald M."/>
            <person name="Haas B."/>
            <person name="Abouelleil A."/>
            <person name="Alvarado L."/>
            <person name="Arachchi H.M."/>
            <person name="Berlin A."/>
            <person name="Chapman S.B."/>
            <person name="Gearin G."/>
            <person name="Goldberg J."/>
            <person name="Griggs A."/>
            <person name="Gujja S."/>
            <person name="Hansen M."/>
            <person name="Heiman D."/>
            <person name="Howarth C."/>
            <person name="Larimer J."/>
            <person name="Lui A."/>
            <person name="MacDonald P.J.P."/>
            <person name="McCowen C."/>
            <person name="Montmayeur A."/>
            <person name="Murphy C."/>
            <person name="Neiman D."/>
            <person name="Pearson M."/>
            <person name="Priest M."/>
            <person name="Roberts A."/>
            <person name="Saif S."/>
            <person name="Shea T."/>
            <person name="Sisk P."/>
            <person name="Stolte C."/>
            <person name="Sykes S."/>
            <person name="Wortman J."/>
            <person name="Nusbaum C."/>
            <person name="Birren B."/>
        </authorList>
    </citation>
    <scope>NUCLEOTIDE SEQUENCE [LARGE SCALE GENOMIC DNA]</scope>
    <source>
        <strain evidence="8 9">ATCC 38327</strain>
    </source>
</reference>
<keyword evidence="9" id="KW-1185">Reference proteome</keyword>
<dbReference type="OrthoDB" id="550867at2759"/>
<dbReference type="SMART" id="SM00734">
    <property type="entry name" value="ZnF_Rad18"/>
    <property type="match status" value="1"/>
</dbReference>
<accession>A0A0L0T459</accession>
<evidence type="ECO:0000313" key="8">
    <source>
        <dbReference type="EMBL" id="KNE69359.1"/>
    </source>
</evidence>
<feature type="compositionally biased region" description="Low complexity" evidence="6">
    <location>
        <begin position="36"/>
        <end position="60"/>
    </location>
</feature>
<keyword evidence="5" id="KW-0234">DNA repair</keyword>
<dbReference type="Proteomes" id="UP000054350">
    <property type="component" value="Unassembled WGS sequence"/>
</dbReference>
<evidence type="ECO:0000256" key="5">
    <source>
        <dbReference type="ARBA" id="ARBA00023204"/>
    </source>
</evidence>
<evidence type="ECO:0000256" key="6">
    <source>
        <dbReference type="SAM" id="MobiDB-lite"/>
    </source>
</evidence>
<keyword evidence="4" id="KW-0862">Zinc</keyword>
<evidence type="ECO:0000256" key="1">
    <source>
        <dbReference type="ARBA" id="ARBA00022723"/>
    </source>
</evidence>
<keyword evidence="3" id="KW-0863">Zinc-finger</keyword>
<dbReference type="GO" id="GO:0003677">
    <property type="term" value="F:DNA binding"/>
    <property type="evidence" value="ECO:0007669"/>
    <property type="project" value="InterPro"/>
</dbReference>
<dbReference type="GO" id="GO:0008270">
    <property type="term" value="F:zinc ion binding"/>
    <property type="evidence" value="ECO:0007669"/>
    <property type="project" value="UniProtKB-KW"/>
</dbReference>
<organism evidence="8 9">
    <name type="scientific">Allomyces macrogynus (strain ATCC 38327)</name>
    <name type="common">Allomyces javanicus var. macrogynus</name>
    <dbReference type="NCBI Taxonomy" id="578462"/>
    <lineage>
        <taxon>Eukaryota</taxon>
        <taxon>Fungi</taxon>
        <taxon>Fungi incertae sedis</taxon>
        <taxon>Blastocladiomycota</taxon>
        <taxon>Blastocladiomycetes</taxon>
        <taxon>Blastocladiales</taxon>
        <taxon>Blastocladiaceae</taxon>
        <taxon>Allomyces</taxon>
    </lineage>
</organism>